<dbReference type="Proteomes" id="UP001396334">
    <property type="component" value="Unassembled WGS sequence"/>
</dbReference>
<evidence type="ECO:0000313" key="2">
    <source>
        <dbReference type="Proteomes" id="UP001396334"/>
    </source>
</evidence>
<accession>A0ABR2RZ15</accession>
<reference evidence="1 2" key="1">
    <citation type="journal article" date="2024" name="G3 (Bethesda)">
        <title>Genome assembly of Hibiscus sabdariffa L. provides insights into metabolisms of medicinal natural products.</title>
        <authorList>
            <person name="Kim T."/>
        </authorList>
    </citation>
    <scope>NUCLEOTIDE SEQUENCE [LARGE SCALE GENOMIC DNA]</scope>
    <source>
        <strain evidence="1">TK-2024</strain>
        <tissue evidence="1">Old leaves</tissue>
    </source>
</reference>
<protein>
    <submittedName>
        <fullName evidence="1">Uncharacterized protein</fullName>
    </submittedName>
</protein>
<name>A0ABR2RZ15_9ROSI</name>
<evidence type="ECO:0000313" key="1">
    <source>
        <dbReference type="EMBL" id="KAK9018211.1"/>
    </source>
</evidence>
<gene>
    <name evidence="1" type="ORF">V6N11_001190</name>
</gene>
<organism evidence="1 2">
    <name type="scientific">Hibiscus sabdariffa</name>
    <name type="common">roselle</name>
    <dbReference type="NCBI Taxonomy" id="183260"/>
    <lineage>
        <taxon>Eukaryota</taxon>
        <taxon>Viridiplantae</taxon>
        <taxon>Streptophyta</taxon>
        <taxon>Embryophyta</taxon>
        <taxon>Tracheophyta</taxon>
        <taxon>Spermatophyta</taxon>
        <taxon>Magnoliopsida</taxon>
        <taxon>eudicotyledons</taxon>
        <taxon>Gunneridae</taxon>
        <taxon>Pentapetalae</taxon>
        <taxon>rosids</taxon>
        <taxon>malvids</taxon>
        <taxon>Malvales</taxon>
        <taxon>Malvaceae</taxon>
        <taxon>Malvoideae</taxon>
        <taxon>Hibiscus</taxon>
    </lineage>
</organism>
<sequence length="117" mass="12890">MQRCSSEAGVKDCPLHHPEEQWLCCFARIGKDTPKQKGKAGESIVRADSTLDLLPPCFLPCPGEDTLIFNCLASEESISQVLMLFCCSKRNASNSFGLGSILIALVAFMHEWDQQQA</sequence>
<comment type="caution">
    <text evidence="1">The sequence shown here is derived from an EMBL/GenBank/DDBJ whole genome shotgun (WGS) entry which is preliminary data.</text>
</comment>
<dbReference type="EMBL" id="JBBPBN010000019">
    <property type="protein sequence ID" value="KAK9018211.1"/>
    <property type="molecule type" value="Genomic_DNA"/>
</dbReference>
<proteinExistence type="predicted"/>
<keyword evidence="2" id="KW-1185">Reference proteome</keyword>